<organism evidence="1 2">
    <name type="scientific">Demequina litorisediminis</name>
    <dbReference type="NCBI Taxonomy" id="1849022"/>
    <lineage>
        <taxon>Bacteria</taxon>
        <taxon>Bacillati</taxon>
        <taxon>Actinomycetota</taxon>
        <taxon>Actinomycetes</taxon>
        <taxon>Micrococcales</taxon>
        <taxon>Demequinaceae</taxon>
        <taxon>Demequina</taxon>
    </lineage>
</organism>
<comment type="caution">
    <text evidence="1">The sequence shown here is derived from an EMBL/GenBank/DDBJ whole genome shotgun (WGS) entry which is preliminary data.</text>
</comment>
<reference evidence="2" key="1">
    <citation type="journal article" date="2019" name="Int. J. Syst. Evol. Microbiol.">
        <title>The Global Catalogue of Microorganisms (GCM) 10K type strain sequencing project: providing services to taxonomists for standard genome sequencing and annotation.</title>
        <authorList>
            <consortium name="The Broad Institute Genomics Platform"/>
            <consortium name="The Broad Institute Genome Sequencing Center for Infectious Disease"/>
            <person name="Wu L."/>
            <person name="Ma J."/>
        </authorList>
    </citation>
    <scope>NUCLEOTIDE SEQUENCE [LARGE SCALE GENOMIC DNA]</scope>
    <source>
        <strain evidence="2">NBRC 112299</strain>
    </source>
</reference>
<name>A0ABQ6IHH6_9MICO</name>
<dbReference type="Proteomes" id="UP001157125">
    <property type="component" value="Unassembled WGS sequence"/>
</dbReference>
<protein>
    <submittedName>
        <fullName evidence="1">Uncharacterized protein</fullName>
    </submittedName>
</protein>
<keyword evidence="2" id="KW-1185">Reference proteome</keyword>
<dbReference type="EMBL" id="BSUN01000001">
    <property type="protein sequence ID" value="GMA37250.1"/>
    <property type="molecule type" value="Genomic_DNA"/>
</dbReference>
<evidence type="ECO:0000313" key="2">
    <source>
        <dbReference type="Proteomes" id="UP001157125"/>
    </source>
</evidence>
<evidence type="ECO:0000313" key="1">
    <source>
        <dbReference type="EMBL" id="GMA37250.1"/>
    </source>
</evidence>
<accession>A0ABQ6IHH6</accession>
<sequence>MGASISDLSRARDSCARAAFSNALAVRRQVERLREFHRLDPYEGARREADTQFLLVAMWRLRMAAEMAQDLAGEGAPVTEALSAFDVAFPRLRNLRNVLMHYDSTC</sequence>
<gene>
    <name evidence="1" type="ORF">GCM10025876_34540</name>
</gene>
<proteinExistence type="predicted"/>